<gene>
    <name evidence="2" type="ORF">GCM10011374_35480</name>
</gene>
<evidence type="ECO:0000313" key="2">
    <source>
        <dbReference type="EMBL" id="GGG68082.1"/>
    </source>
</evidence>
<accession>A0A917H5H2</accession>
<sequence>MSTGIYGTAAVGLGAGANYVASEAARTAGARGERATAAVLNTFATRAAVLHDLKVPGQKRVNIDHAIVTGCTVIFIDSKNWKPGFYWSAGSTSFRGFFGRTHTSQGVAIAHDRWAKHLSPYKAKVPTPLVAVWSDDQAKTAARALARSSTPGRIAGASPTVWALSYPGAKAVPATALAGRIEKLLVNDTPDPLIVAELCRYLTRQPAPTGF</sequence>
<dbReference type="Proteomes" id="UP000638848">
    <property type="component" value="Unassembled WGS sequence"/>
</dbReference>
<dbReference type="InterPro" id="IPR011528">
    <property type="entry name" value="NERD"/>
</dbReference>
<keyword evidence="3" id="KW-1185">Reference proteome</keyword>
<dbReference type="EMBL" id="BMEQ01000029">
    <property type="protein sequence ID" value="GGG68082.1"/>
    <property type="molecule type" value="Genomic_DNA"/>
</dbReference>
<organism evidence="2 3">
    <name type="scientific">Kocuria dechangensis</name>
    <dbReference type="NCBI Taxonomy" id="1176249"/>
    <lineage>
        <taxon>Bacteria</taxon>
        <taxon>Bacillati</taxon>
        <taxon>Actinomycetota</taxon>
        <taxon>Actinomycetes</taxon>
        <taxon>Micrococcales</taxon>
        <taxon>Micrococcaceae</taxon>
        <taxon>Kocuria</taxon>
    </lineage>
</organism>
<protein>
    <recommendedName>
        <fullName evidence="1">NERD domain-containing protein</fullName>
    </recommendedName>
</protein>
<evidence type="ECO:0000259" key="1">
    <source>
        <dbReference type="Pfam" id="PF08378"/>
    </source>
</evidence>
<evidence type="ECO:0000313" key="3">
    <source>
        <dbReference type="Proteomes" id="UP000638848"/>
    </source>
</evidence>
<dbReference type="RefSeq" id="WP_188539640.1">
    <property type="nucleotide sequence ID" value="NZ_BMEQ01000029.1"/>
</dbReference>
<dbReference type="AlphaFoldDB" id="A0A917H5H2"/>
<name>A0A917H5H2_9MICC</name>
<reference evidence="2" key="2">
    <citation type="submission" date="2020-09" db="EMBL/GenBank/DDBJ databases">
        <authorList>
            <person name="Sun Q."/>
            <person name="Zhou Y."/>
        </authorList>
    </citation>
    <scope>NUCLEOTIDE SEQUENCE</scope>
    <source>
        <strain evidence="2">CGMCC 1.12187</strain>
    </source>
</reference>
<comment type="caution">
    <text evidence="2">The sequence shown here is derived from an EMBL/GenBank/DDBJ whole genome shotgun (WGS) entry which is preliminary data.</text>
</comment>
<feature type="domain" description="NERD" evidence="1">
    <location>
        <begin position="28"/>
        <end position="95"/>
    </location>
</feature>
<dbReference type="Pfam" id="PF08378">
    <property type="entry name" value="NERD"/>
    <property type="match status" value="1"/>
</dbReference>
<reference evidence="2" key="1">
    <citation type="journal article" date="2014" name="Int. J. Syst. Evol. Microbiol.">
        <title>Complete genome sequence of Corynebacterium casei LMG S-19264T (=DSM 44701T), isolated from a smear-ripened cheese.</title>
        <authorList>
            <consortium name="US DOE Joint Genome Institute (JGI-PGF)"/>
            <person name="Walter F."/>
            <person name="Albersmeier A."/>
            <person name="Kalinowski J."/>
            <person name="Ruckert C."/>
        </authorList>
    </citation>
    <scope>NUCLEOTIDE SEQUENCE</scope>
    <source>
        <strain evidence="2">CGMCC 1.12187</strain>
    </source>
</reference>
<proteinExistence type="predicted"/>